<dbReference type="InterPro" id="IPR036086">
    <property type="entry name" value="ParB/Sulfiredoxin_sf"/>
</dbReference>
<dbReference type="Gene3D" id="3.90.1530.30">
    <property type="match status" value="1"/>
</dbReference>
<keyword evidence="5" id="KW-0175">Coiled coil</keyword>
<dbReference type="InterPro" id="IPR041468">
    <property type="entry name" value="HTH_ParB/Spo0J"/>
</dbReference>
<dbReference type="PANTHER" id="PTHR33375">
    <property type="entry name" value="CHROMOSOME-PARTITIONING PROTEIN PARB-RELATED"/>
    <property type="match status" value="1"/>
</dbReference>
<dbReference type="SMART" id="SM00470">
    <property type="entry name" value="ParB"/>
    <property type="match status" value="1"/>
</dbReference>
<proteinExistence type="inferred from homology"/>
<dbReference type="Pfam" id="PF17762">
    <property type="entry name" value="HTH_ParB"/>
    <property type="match status" value="1"/>
</dbReference>
<evidence type="ECO:0000256" key="2">
    <source>
        <dbReference type="ARBA" id="ARBA00006295"/>
    </source>
</evidence>
<evidence type="ECO:0000313" key="8">
    <source>
        <dbReference type="Proteomes" id="UP000214666"/>
    </source>
</evidence>
<dbReference type="RefSeq" id="WP_094156263.1">
    <property type="nucleotide sequence ID" value="NZ_CP020028.1"/>
</dbReference>
<sequence length="381" mass="44753">MNITLKLSQIVTNPNQPRKHFNEESLQELAASILSDGLQEAILVRPQGSQYEIVQGERRYRASQMAGLDTIAVKVKELSDEEAFHLSVIENIQREQMTPIEEAHAFYEYVQRGYTHDQIAKKVSKNRAFVTSRLRLLKLLPFIHDWIAEGYISDGHAKQLLRMESFLNRLLKNKPTSKFIYEDGSQKEESHFENYQLKFHSSFWEKHDIKKEKLTVNEVKRWGDDWHYGLIISPILNYKGLGSMVVSTNRGFALTAQMDCIINHLHISNITEEDIDFAVVYDLGKNKDDFDSEFRPWMVEKFWDEMRNELFHSDINIEEKWNLHSFQDELKKCENYSDSLEDKSLETLTEEIKFYKQQLDHIAKENHVSTDDILDELLAME</sequence>
<evidence type="ECO:0000256" key="5">
    <source>
        <dbReference type="SAM" id="Coils"/>
    </source>
</evidence>
<feature type="domain" description="ParB-like N-terminal" evidence="6">
    <location>
        <begin position="3"/>
        <end position="92"/>
    </location>
</feature>
<reference evidence="7 8" key="1">
    <citation type="submission" date="2017-03" db="EMBL/GenBank/DDBJ databases">
        <title>Complete genome sequence of Paenibacillus Kribbensis producing bioflocculants.</title>
        <authorList>
            <person name="Lee H.-G."/>
            <person name="Oh H.-M."/>
        </authorList>
    </citation>
    <scope>NUCLEOTIDE SEQUENCE [LARGE SCALE GENOMIC DNA]</scope>
    <source>
        <strain evidence="7 8">AM49</strain>
    </source>
</reference>
<comment type="subcellular location">
    <subcellularLocation>
        <location evidence="1">Cytoplasm</location>
        <location evidence="1">Nucleoid</location>
    </subcellularLocation>
</comment>
<name>A0A222WSL8_9BACL</name>
<dbReference type="AlphaFoldDB" id="A0A222WSL8"/>
<dbReference type="EMBL" id="CP020028">
    <property type="protein sequence ID" value="ASR48988.1"/>
    <property type="molecule type" value="Genomic_DNA"/>
</dbReference>
<dbReference type="CDD" id="cd16393">
    <property type="entry name" value="SPO0J_N"/>
    <property type="match status" value="1"/>
</dbReference>
<dbReference type="FunFam" id="3.90.1530.30:FF:000001">
    <property type="entry name" value="Chromosome partitioning protein ParB"/>
    <property type="match status" value="1"/>
</dbReference>
<dbReference type="Proteomes" id="UP000214666">
    <property type="component" value="Chromosome"/>
</dbReference>
<evidence type="ECO:0000256" key="1">
    <source>
        <dbReference type="ARBA" id="ARBA00004453"/>
    </source>
</evidence>
<dbReference type="InterPro" id="IPR003115">
    <property type="entry name" value="ParB_N"/>
</dbReference>
<accession>A0A222WSL8</accession>
<feature type="coiled-coil region" evidence="5">
    <location>
        <begin position="323"/>
        <end position="365"/>
    </location>
</feature>
<dbReference type="FunFam" id="1.10.10.2830:FF:000001">
    <property type="entry name" value="Chromosome partitioning protein ParB"/>
    <property type="match status" value="1"/>
</dbReference>
<evidence type="ECO:0000256" key="3">
    <source>
        <dbReference type="ARBA" id="ARBA00022829"/>
    </source>
</evidence>
<comment type="similarity">
    <text evidence="2">Belongs to the ParB family.</text>
</comment>
<dbReference type="GO" id="GO:0009295">
    <property type="term" value="C:nucleoid"/>
    <property type="evidence" value="ECO:0007669"/>
    <property type="project" value="UniProtKB-SubCell"/>
</dbReference>
<evidence type="ECO:0000259" key="6">
    <source>
        <dbReference type="SMART" id="SM00470"/>
    </source>
</evidence>
<dbReference type="SUPFAM" id="SSF110849">
    <property type="entry name" value="ParB/Sulfiredoxin"/>
    <property type="match status" value="1"/>
</dbReference>
<dbReference type="STRING" id="172713.GCA_001705305_01291"/>
<dbReference type="OrthoDB" id="9802051at2"/>
<dbReference type="KEGG" id="pkb:B4V02_20960"/>
<dbReference type="Gene3D" id="1.10.10.2830">
    <property type="match status" value="1"/>
</dbReference>
<dbReference type="InterPro" id="IPR050336">
    <property type="entry name" value="Chromosome_partition/occlusion"/>
</dbReference>
<keyword evidence="8" id="KW-1185">Reference proteome</keyword>
<keyword evidence="3" id="KW-0159">Chromosome partition</keyword>
<dbReference type="NCBIfam" id="TIGR00180">
    <property type="entry name" value="parB_part"/>
    <property type="match status" value="1"/>
</dbReference>
<gene>
    <name evidence="7" type="ORF">B4V02_20960</name>
</gene>
<organism evidence="7 8">
    <name type="scientific">Paenibacillus kribbensis</name>
    <dbReference type="NCBI Taxonomy" id="172713"/>
    <lineage>
        <taxon>Bacteria</taxon>
        <taxon>Bacillati</taxon>
        <taxon>Bacillota</taxon>
        <taxon>Bacilli</taxon>
        <taxon>Bacillales</taxon>
        <taxon>Paenibacillaceae</taxon>
        <taxon>Paenibacillus</taxon>
    </lineage>
</organism>
<evidence type="ECO:0000313" key="7">
    <source>
        <dbReference type="EMBL" id="ASR48988.1"/>
    </source>
</evidence>
<dbReference type="GO" id="GO:0007059">
    <property type="term" value="P:chromosome segregation"/>
    <property type="evidence" value="ECO:0007669"/>
    <property type="project" value="UniProtKB-KW"/>
</dbReference>
<dbReference type="Pfam" id="PF02195">
    <property type="entry name" value="ParB_N"/>
    <property type="match status" value="1"/>
</dbReference>
<protein>
    <recommendedName>
        <fullName evidence="6">ParB-like N-terminal domain-containing protein</fullName>
    </recommendedName>
</protein>
<dbReference type="GO" id="GO:0003677">
    <property type="term" value="F:DNA binding"/>
    <property type="evidence" value="ECO:0007669"/>
    <property type="project" value="UniProtKB-KW"/>
</dbReference>
<evidence type="ECO:0000256" key="4">
    <source>
        <dbReference type="ARBA" id="ARBA00023125"/>
    </source>
</evidence>
<keyword evidence="4" id="KW-0238">DNA-binding</keyword>
<dbReference type="PANTHER" id="PTHR33375:SF1">
    <property type="entry name" value="CHROMOSOME-PARTITIONING PROTEIN PARB-RELATED"/>
    <property type="match status" value="1"/>
</dbReference>
<dbReference type="InterPro" id="IPR004437">
    <property type="entry name" value="ParB/RepB/Spo0J"/>
</dbReference>
<dbReference type="GO" id="GO:0005694">
    <property type="term" value="C:chromosome"/>
    <property type="evidence" value="ECO:0007669"/>
    <property type="project" value="TreeGrafter"/>
</dbReference>